<evidence type="ECO:0000313" key="3">
    <source>
        <dbReference type="Proteomes" id="UP001215598"/>
    </source>
</evidence>
<comment type="caution">
    <text evidence="2">The sequence shown here is derived from an EMBL/GenBank/DDBJ whole genome shotgun (WGS) entry which is preliminary data.</text>
</comment>
<sequence>MASVVVVDNRFCGYVHTVSLYHTTTGGFWYGDRDRRHIAGNTRRAKKDASPPSPLIFPKRANATIPVANVEWGMLQVERIVDVTSGVTESDFADRVLTCLAALPRFGEHKAQFTTVPSEIPFPGAQFGNTGRALPFFPGEDAPSAATRLTQLLERVADLIQSGAAEIFPPSATPFPAHAGDLEGASNDTEDPLHKAVRHGGEPDDVLGGKSKMAEKLGVPEVIEVGEGGAGRGMRTREGTSRVGDCDGSGPMLYSLVQWQLGDRTLKPPFNISWYGAVPKICYIRVRAPLLSPMCDLQPKFQIGNFAFRAAVRLAHGLTTTPTVGKPEYPKLTCIKIVKGATSTGKSWHYGLVKHPPPTGTGNDRRKNDRKHKTLDPTARNIPFTGKTYGITRSKPAKLSIIDNCKRKTRLGGVLTVRNGF</sequence>
<accession>A0AAD7MJU9</accession>
<evidence type="ECO:0000313" key="2">
    <source>
        <dbReference type="EMBL" id="KAJ7719662.1"/>
    </source>
</evidence>
<keyword evidence="3" id="KW-1185">Reference proteome</keyword>
<protein>
    <submittedName>
        <fullName evidence="2">Uncharacterized protein</fullName>
    </submittedName>
</protein>
<organism evidence="2 3">
    <name type="scientific">Mycena metata</name>
    <dbReference type="NCBI Taxonomy" id="1033252"/>
    <lineage>
        <taxon>Eukaryota</taxon>
        <taxon>Fungi</taxon>
        <taxon>Dikarya</taxon>
        <taxon>Basidiomycota</taxon>
        <taxon>Agaricomycotina</taxon>
        <taxon>Agaricomycetes</taxon>
        <taxon>Agaricomycetidae</taxon>
        <taxon>Agaricales</taxon>
        <taxon>Marasmiineae</taxon>
        <taxon>Mycenaceae</taxon>
        <taxon>Mycena</taxon>
    </lineage>
</organism>
<proteinExistence type="predicted"/>
<dbReference type="Proteomes" id="UP001215598">
    <property type="component" value="Unassembled WGS sequence"/>
</dbReference>
<gene>
    <name evidence="2" type="ORF">B0H16DRAFT_1474802</name>
</gene>
<dbReference type="EMBL" id="JARKIB010000249">
    <property type="protein sequence ID" value="KAJ7719662.1"/>
    <property type="molecule type" value="Genomic_DNA"/>
</dbReference>
<feature type="region of interest" description="Disordered" evidence="1">
    <location>
        <begin position="349"/>
        <end position="379"/>
    </location>
</feature>
<reference evidence="2" key="1">
    <citation type="submission" date="2023-03" db="EMBL/GenBank/DDBJ databases">
        <title>Massive genome expansion in bonnet fungi (Mycena s.s.) driven by repeated elements and novel gene families across ecological guilds.</title>
        <authorList>
            <consortium name="Lawrence Berkeley National Laboratory"/>
            <person name="Harder C.B."/>
            <person name="Miyauchi S."/>
            <person name="Viragh M."/>
            <person name="Kuo A."/>
            <person name="Thoen E."/>
            <person name="Andreopoulos B."/>
            <person name="Lu D."/>
            <person name="Skrede I."/>
            <person name="Drula E."/>
            <person name="Henrissat B."/>
            <person name="Morin E."/>
            <person name="Kohler A."/>
            <person name="Barry K."/>
            <person name="LaButti K."/>
            <person name="Morin E."/>
            <person name="Salamov A."/>
            <person name="Lipzen A."/>
            <person name="Mereny Z."/>
            <person name="Hegedus B."/>
            <person name="Baldrian P."/>
            <person name="Stursova M."/>
            <person name="Weitz H."/>
            <person name="Taylor A."/>
            <person name="Grigoriev I.V."/>
            <person name="Nagy L.G."/>
            <person name="Martin F."/>
            <person name="Kauserud H."/>
        </authorList>
    </citation>
    <scope>NUCLEOTIDE SEQUENCE</scope>
    <source>
        <strain evidence="2">CBHHK182m</strain>
    </source>
</reference>
<evidence type="ECO:0000256" key="1">
    <source>
        <dbReference type="SAM" id="MobiDB-lite"/>
    </source>
</evidence>
<name>A0AAD7MJU9_9AGAR</name>
<dbReference type="AlphaFoldDB" id="A0AAD7MJU9"/>